<reference evidence="2 3" key="1">
    <citation type="submission" date="2022-09" db="EMBL/GenBank/DDBJ databases">
        <title>Draft genome of isolate Be4.</title>
        <authorList>
            <person name="Sanchez-Castro I."/>
            <person name="Martinez-Rodriguez P."/>
            <person name="Descostes M."/>
            <person name="Merroun M."/>
        </authorList>
    </citation>
    <scope>NUCLEOTIDE SEQUENCE [LARGE SCALE GENOMIC DNA]</scope>
    <source>
        <strain evidence="2 3">Be4</strain>
    </source>
</reference>
<protein>
    <recommendedName>
        <fullName evidence="4">Lipoprotein</fullName>
    </recommendedName>
</protein>
<evidence type="ECO:0008006" key="4">
    <source>
        <dbReference type="Google" id="ProtNLM"/>
    </source>
</evidence>
<dbReference type="Proteomes" id="UP001525968">
    <property type="component" value="Unassembled WGS sequence"/>
</dbReference>
<name>A0ABT2PNN4_9BURK</name>
<sequence length="102" mass="10681">MITRTLWLPLAATALLAGCGSMTPHYDARFGEAVRNARMQMTINPDAGTAVGLGADGATGMDGRATRHTMERYEQSYKSPPQAVNVINIGGSLNNNSSSGAP</sequence>
<proteinExistence type="predicted"/>
<comment type="caution">
    <text evidence="2">The sequence shown here is derived from an EMBL/GenBank/DDBJ whole genome shotgun (WGS) entry which is preliminary data.</text>
</comment>
<dbReference type="PROSITE" id="PS51257">
    <property type="entry name" value="PROKAR_LIPOPROTEIN"/>
    <property type="match status" value="1"/>
</dbReference>
<evidence type="ECO:0000313" key="2">
    <source>
        <dbReference type="EMBL" id="MCT9812081.1"/>
    </source>
</evidence>
<feature type="signal peptide" evidence="1">
    <location>
        <begin position="1"/>
        <end position="17"/>
    </location>
</feature>
<feature type="chain" id="PRO_5047333032" description="Lipoprotein" evidence="1">
    <location>
        <begin position="18"/>
        <end position="102"/>
    </location>
</feature>
<evidence type="ECO:0000313" key="3">
    <source>
        <dbReference type="Proteomes" id="UP001525968"/>
    </source>
</evidence>
<dbReference type="EMBL" id="JAODYH010000007">
    <property type="protein sequence ID" value="MCT9812081.1"/>
    <property type="molecule type" value="Genomic_DNA"/>
</dbReference>
<evidence type="ECO:0000256" key="1">
    <source>
        <dbReference type="SAM" id="SignalP"/>
    </source>
</evidence>
<keyword evidence="3" id="KW-1185">Reference proteome</keyword>
<dbReference type="RefSeq" id="WP_261501321.1">
    <property type="nucleotide sequence ID" value="NZ_JAODYH010000007.1"/>
</dbReference>
<organism evidence="2 3">
    <name type="scientific">Acidovorax bellezanensis</name>
    <dbReference type="NCBI Taxonomy" id="2976702"/>
    <lineage>
        <taxon>Bacteria</taxon>
        <taxon>Pseudomonadati</taxon>
        <taxon>Pseudomonadota</taxon>
        <taxon>Betaproteobacteria</taxon>
        <taxon>Burkholderiales</taxon>
        <taxon>Comamonadaceae</taxon>
        <taxon>Acidovorax</taxon>
    </lineage>
</organism>
<accession>A0ABT2PNN4</accession>
<keyword evidence="1" id="KW-0732">Signal</keyword>
<gene>
    <name evidence="2" type="ORF">N0K08_15655</name>
</gene>